<organism evidence="2 3">
    <name type="scientific">Micromonospora pisi</name>
    <dbReference type="NCBI Taxonomy" id="589240"/>
    <lineage>
        <taxon>Bacteria</taxon>
        <taxon>Bacillati</taxon>
        <taxon>Actinomycetota</taxon>
        <taxon>Actinomycetes</taxon>
        <taxon>Micromonosporales</taxon>
        <taxon>Micromonosporaceae</taxon>
        <taxon>Micromonospora</taxon>
    </lineage>
</organism>
<evidence type="ECO:0000313" key="2">
    <source>
        <dbReference type="EMBL" id="RKR90754.1"/>
    </source>
</evidence>
<evidence type="ECO:0008006" key="4">
    <source>
        <dbReference type="Google" id="ProtNLM"/>
    </source>
</evidence>
<proteinExistence type="predicted"/>
<keyword evidence="1" id="KW-1133">Transmembrane helix</keyword>
<reference evidence="2 3" key="1">
    <citation type="submission" date="2018-10" db="EMBL/GenBank/DDBJ databases">
        <title>Sequencing the genomes of 1000 actinobacteria strains.</title>
        <authorList>
            <person name="Klenk H.-P."/>
        </authorList>
    </citation>
    <scope>NUCLEOTIDE SEQUENCE [LARGE SCALE GENOMIC DNA]</scope>
    <source>
        <strain evidence="2 3">DSM 45175</strain>
    </source>
</reference>
<feature type="transmembrane region" description="Helical" evidence="1">
    <location>
        <begin position="113"/>
        <end position="133"/>
    </location>
</feature>
<evidence type="ECO:0000256" key="1">
    <source>
        <dbReference type="SAM" id="Phobius"/>
    </source>
</evidence>
<dbReference type="RefSeq" id="WP_121158980.1">
    <property type="nucleotide sequence ID" value="NZ_RBKT01000001.1"/>
</dbReference>
<dbReference type="Proteomes" id="UP000277671">
    <property type="component" value="Unassembled WGS sequence"/>
</dbReference>
<keyword evidence="3" id="KW-1185">Reference proteome</keyword>
<keyword evidence="1" id="KW-0812">Transmembrane</keyword>
<feature type="transmembrane region" description="Helical" evidence="1">
    <location>
        <begin position="20"/>
        <end position="40"/>
    </location>
</feature>
<dbReference type="EMBL" id="RBKT01000001">
    <property type="protein sequence ID" value="RKR90754.1"/>
    <property type="molecule type" value="Genomic_DNA"/>
</dbReference>
<protein>
    <recommendedName>
        <fullName evidence="4">Transmembrane transport protein</fullName>
    </recommendedName>
</protein>
<keyword evidence="1" id="KW-0472">Membrane</keyword>
<feature type="transmembrane region" description="Helical" evidence="1">
    <location>
        <begin position="84"/>
        <end position="107"/>
    </location>
</feature>
<sequence length="154" mass="16436">MTPEDLLKRLDAPLSLRRRVGYVTLALAGLAGSGLVGLLWATEPGLPPRTEVAFAVLVAIGLCWAAFGGWAVTRRTPLFARDRVVAGWLGLGAWLLFTVGALVITTARHQLEPSLLVVVLALGVLALGVLAVVNLRTARRARSALLARKERLGR</sequence>
<name>A0A495JQW3_9ACTN</name>
<feature type="transmembrane region" description="Helical" evidence="1">
    <location>
        <begin position="52"/>
        <end position="72"/>
    </location>
</feature>
<dbReference type="OrthoDB" id="6059373at2"/>
<evidence type="ECO:0000313" key="3">
    <source>
        <dbReference type="Proteomes" id="UP000277671"/>
    </source>
</evidence>
<gene>
    <name evidence="2" type="ORF">BDK92_5135</name>
</gene>
<dbReference type="AlphaFoldDB" id="A0A495JQW3"/>
<comment type="caution">
    <text evidence="2">The sequence shown here is derived from an EMBL/GenBank/DDBJ whole genome shotgun (WGS) entry which is preliminary data.</text>
</comment>
<accession>A0A495JQW3</accession>